<sequence>MDKNIRYFAINAKAYRFYNYFDVDSYALEKSAVCDDDKIKDKTTISVCRKLEKILNEWEGVMVFANSVSVDEKTTCDYLIYWLYDKVKNSSCDDSDIYLVYSKLSDLMESICFKEKKDTYDRKFIKLYDRNVLKNKKELHDFLEYYNFIRPKLDNENLEKTVYCNYIEYIFGVYNKMHKDYNLKCTGLYEEITPFKQKFNNSSKELNYVKEKCQNISEKLVSEVKNEIICLSQEQENEKERKRKELKKKLDASIIEERITIVESSQGKKEKIKLDDDISEKLPSLKIYEELNNDNNIDLNNSYCKNLEINEEKSKKICGKIVKNFKRMVELDNQEQHNEYCLHFVHWIYDEIKNNFGINSNFIYKTPDIIKLSNVQFPINNELSKYGCYYNFNSPINEMKEKTELLDYFQIFDRINNDTTCVNDKCKKNCKYFENINTLYNKHRRSCCTRFHYGAYFDNCLDYFKCDNKYNPKTFISKLKCQIEKSNENTEELDEYTPIDENVILKSLKSLSLVNSPKIKCDGLMCDTFSFTQFGTWLNNRLVKRRNSFTLDEDINYFQQNTLGRGNVNLQNRRIKIAYQTA</sequence>
<evidence type="ECO:0000256" key="1">
    <source>
        <dbReference type="SAM" id="Coils"/>
    </source>
</evidence>
<dbReference type="InterPro" id="IPR008780">
    <property type="entry name" value="Plasmodium_Vir"/>
</dbReference>
<dbReference type="AlphaFoldDB" id="A0A1A9ALD2"/>
<keyword evidence="1" id="KW-0175">Coiled coil</keyword>
<dbReference type="Proteomes" id="UP000078550">
    <property type="component" value="Unassembled WGS sequence"/>
</dbReference>
<keyword evidence="5" id="KW-1185">Reference proteome</keyword>
<evidence type="ECO:0000313" key="4">
    <source>
        <dbReference type="Proteomes" id="UP000078550"/>
    </source>
</evidence>
<reference evidence="2" key="2">
    <citation type="submission" date="2016-05" db="EMBL/GenBank/DDBJ databases">
        <authorList>
            <person name="Lavstsen T."/>
            <person name="Jespersen J.S."/>
        </authorList>
    </citation>
    <scope>NUCLEOTIDE SEQUENCE [LARGE SCALE GENOMIC DNA]</scope>
</reference>
<feature type="coiled-coil region" evidence="1">
    <location>
        <begin position="221"/>
        <end position="256"/>
    </location>
</feature>
<dbReference type="Proteomes" id="UP000078555">
    <property type="component" value="Unassembled WGS sequence"/>
</dbReference>
<dbReference type="EMBL" id="FLRD01001320">
    <property type="protein sequence ID" value="SBT57002.1"/>
    <property type="molecule type" value="Genomic_DNA"/>
</dbReference>
<accession>A0A1A9ALD2</accession>
<proteinExistence type="predicted"/>
<gene>
    <name evidence="2" type="ORF">POVWA1_079550</name>
    <name evidence="3" type="ORF">POVWA2_077720</name>
</gene>
<dbReference type="Pfam" id="PF05795">
    <property type="entry name" value="Plasmodium_Vir"/>
    <property type="match status" value="2"/>
</dbReference>
<organism evidence="2 5">
    <name type="scientific">Plasmodium ovale wallikeri</name>
    <dbReference type="NCBI Taxonomy" id="864142"/>
    <lineage>
        <taxon>Eukaryota</taxon>
        <taxon>Sar</taxon>
        <taxon>Alveolata</taxon>
        <taxon>Apicomplexa</taxon>
        <taxon>Aconoidasida</taxon>
        <taxon>Haemosporida</taxon>
        <taxon>Plasmodiidae</taxon>
        <taxon>Plasmodium</taxon>
        <taxon>Plasmodium (Plasmodium)</taxon>
    </lineage>
</organism>
<evidence type="ECO:0000313" key="2">
    <source>
        <dbReference type="EMBL" id="SBT57002.1"/>
    </source>
</evidence>
<evidence type="ECO:0000313" key="5">
    <source>
        <dbReference type="Proteomes" id="UP000078555"/>
    </source>
</evidence>
<dbReference type="EMBL" id="FLRE01001777">
    <property type="protein sequence ID" value="SBT57165.1"/>
    <property type="molecule type" value="Genomic_DNA"/>
</dbReference>
<protein>
    <submittedName>
        <fullName evidence="2">PIR Superfamily Protein</fullName>
    </submittedName>
</protein>
<reference evidence="4 5" key="1">
    <citation type="submission" date="2016-05" db="EMBL/GenBank/DDBJ databases">
        <authorList>
            <person name="Naeem Raeece"/>
        </authorList>
    </citation>
    <scope>NUCLEOTIDE SEQUENCE [LARGE SCALE GENOMIC DNA]</scope>
</reference>
<evidence type="ECO:0000313" key="3">
    <source>
        <dbReference type="EMBL" id="SBT57165.1"/>
    </source>
</evidence>
<name>A0A1A9ALD2_PLAOA</name>